<keyword evidence="2" id="KW-1185">Reference proteome</keyword>
<name>A0A0M3J9Y7_ANISI</name>
<dbReference type="EMBL" id="UYRR01007192">
    <property type="protein sequence ID" value="VDK23395.1"/>
    <property type="molecule type" value="Genomic_DNA"/>
</dbReference>
<evidence type="ECO:0000313" key="3">
    <source>
        <dbReference type="WBParaSite" id="ASIM_0000440701-mRNA-1"/>
    </source>
</evidence>
<proteinExistence type="predicted"/>
<reference evidence="3" key="1">
    <citation type="submission" date="2017-02" db="UniProtKB">
        <authorList>
            <consortium name="WormBaseParasite"/>
        </authorList>
    </citation>
    <scope>IDENTIFICATION</scope>
</reference>
<evidence type="ECO:0000313" key="1">
    <source>
        <dbReference type="EMBL" id="VDK23395.1"/>
    </source>
</evidence>
<dbReference type="WBParaSite" id="ASIM_0000440701-mRNA-1">
    <property type="protein sequence ID" value="ASIM_0000440701-mRNA-1"/>
    <property type="gene ID" value="ASIM_0000440701"/>
</dbReference>
<accession>A0A0M3J9Y7</accession>
<sequence length="99" mass="10806">PNTAIGQKANWQCDKRATPQDASFITKPAASFFNGSNWMASVEGKETGFFLNALQVPSAEDTAVIQASGSNRMLIDDFIELDAFYFSNEVSELNLHVAT</sequence>
<protein>
    <submittedName>
        <fullName evidence="3">Protein amnionless</fullName>
    </submittedName>
</protein>
<dbReference type="Proteomes" id="UP000267096">
    <property type="component" value="Unassembled WGS sequence"/>
</dbReference>
<gene>
    <name evidence="1" type="ORF">ASIM_LOCUS4225</name>
</gene>
<evidence type="ECO:0000313" key="2">
    <source>
        <dbReference type="Proteomes" id="UP000267096"/>
    </source>
</evidence>
<reference evidence="1 2" key="2">
    <citation type="submission" date="2018-11" db="EMBL/GenBank/DDBJ databases">
        <authorList>
            <consortium name="Pathogen Informatics"/>
        </authorList>
    </citation>
    <scope>NUCLEOTIDE SEQUENCE [LARGE SCALE GENOMIC DNA]</scope>
</reference>
<organism evidence="3">
    <name type="scientific">Anisakis simplex</name>
    <name type="common">Herring worm</name>
    <dbReference type="NCBI Taxonomy" id="6269"/>
    <lineage>
        <taxon>Eukaryota</taxon>
        <taxon>Metazoa</taxon>
        <taxon>Ecdysozoa</taxon>
        <taxon>Nematoda</taxon>
        <taxon>Chromadorea</taxon>
        <taxon>Rhabditida</taxon>
        <taxon>Spirurina</taxon>
        <taxon>Ascaridomorpha</taxon>
        <taxon>Ascaridoidea</taxon>
        <taxon>Anisakidae</taxon>
        <taxon>Anisakis</taxon>
        <taxon>Anisakis simplex complex</taxon>
    </lineage>
</organism>
<dbReference type="AlphaFoldDB" id="A0A0M3J9Y7"/>